<comment type="caution">
    <text evidence="9">The sequence shown here is derived from an EMBL/GenBank/DDBJ whole genome shotgun (WGS) entry which is preliminary data.</text>
</comment>
<gene>
    <name evidence="9" type="ORF">PROH_13145</name>
</gene>
<feature type="transmembrane region" description="Helical" evidence="7">
    <location>
        <begin position="110"/>
        <end position="127"/>
    </location>
</feature>
<dbReference type="AlphaFoldDB" id="A0A0M2PYR2"/>
<feature type="domain" description="Major facilitator superfamily (MFS) profile" evidence="8">
    <location>
        <begin position="17"/>
        <end position="442"/>
    </location>
</feature>
<evidence type="ECO:0000256" key="7">
    <source>
        <dbReference type="SAM" id="Phobius"/>
    </source>
</evidence>
<dbReference type="InterPro" id="IPR020846">
    <property type="entry name" value="MFS_dom"/>
</dbReference>
<dbReference type="Pfam" id="PF07690">
    <property type="entry name" value="MFS_1"/>
    <property type="match status" value="1"/>
</dbReference>
<feature type="transmembrane region" description="Helical" evidence="7">
    <location>
        <begin position="338"/>
        <end position="363"/>
    </location>
</feature>
<dbReference type="SUPFAM" id="SSF103473">
    <property type="entry name" value="MFS general substrate transporter"/>
    <property type="match status" value="1"/>
</dbReference>
<evidence type="ECO:0000256" key="6">
    <source>
        <dbReference type="ARBA" id="ARBA00023136"/>
    </source>
</evidence>
<feature type="transmembrane region" description="Helical" evidence="7">
    <location>
        <begin position="216"/>
        <end position="236"/>
    </location>
</feature>
<dbReference type="RefSeq" id="WP_017714450.1">
    <property type="nucleotide sequence ID" value="NZ_KB235942.1"/>
</dbReference>
<reference evidence="9" key="1">
    <citation type="submission" date="2012-04" db="EMBL/GenBank/DDBJ databases">
        <authorList>
            <person name="Borisov I.G."/>
            <person name="Ivanikova N.V."/>
            <person name="Pinevich A.V."/>
        </authorList>
    </citation>
    <scope>NUCLEOTIDE SEQUENCE</scope>
    <source>
        <strain evidence="9">CALU 1027</strain>
    </source>
</reference>
<dbReference type="PANTHER" id="PTHR23517">
    <property type="entry name" value="RESISTANCE PROTEIN MDTM, PUTATIVE-RELATED-RELATED"/>
    <property type="match status" value="1"/>
</dbReference>
<evidence type="ECO:0000259" key="8">
    <source>
        <dbReference type="PROSITE" id="PS50850"/>
    </source>
</evidence>
<evidence type="ECO:0000313" key="9">
    <source>
        <dbReference type="EMBL" id="KKI99526.1"/>
    </source>
</evidence>
<keyword evidence="10" id="KW-1185">Reference proteome</keyword>
<name>A0A0M2PYR2_PROHO</name>
<keyword evidence="4 7" id="KW-0812">Transmembrane</keyword>
<dbReference type="PANTHER" id="PTHR23517:SF2">
    <property type="entry name" value="MULTIDRUG RESISTANCE PROTEIN MDTH"/>
    <property type="match status" value="1"/>
</dbReference>
<feature type="transmembrane region" description="Helical" evidence="7">
    <location>
        <begin position="175"/>
        <end position="195"/>
    </location>
</feature>
<dbReference type="Proteomes" id="UP000034681">
    <property type="component" value="Unassembled WGS sequence"/>
</dbReference>
<evidence type="ECO:0000256" key="1">
    <source>
        <dbReference type="ARBA" id="ARBA00004651"/>
    </source>
</evidence>
<protein>
    <submittedName>
        <fullName evidence="9">MFS transporter</fullName>
    </submittedName>
</protein>
<dbReference type="STRING" id="317619.GCA_000332315_04354"/>
<evidence type="ECO:0000313" key="10">
    <source>
        <dbReference type="Proteomes" id="UP000034681"/>
    </source>
</evidence>
<feature type="transmembrane region" description="Helical" evidence="7">
    <location>
        <begin position="303"/>
        <end position="326"/>
    </location>
</feature>
<dbReference type="Gene3D" id="1.20.1250.20">
    <property type="entry name" value="MFS general substrate transporter like domains"/>
    <property type="match status" value="2"/>
</dbReference>
<evidence type="ECO:0000256" key="3">
    <source>
        <dbReference type="ARBA" id="ARBA00022475"/>
    </source>
</evidence>
<comment type="subcellular location">
    <subcellularLocation>
        <location evidence="1">Cell membrane</location>
        <topology evidence="1">Multi-pass membrane protein</topology>
    </subcellularLocation>
</comment>
<dbReference type="GO" id="GO:0022857">
    <property type="term" value="F:transmembrane transporter activity"/>
    <property type="evidence" value="ECO:0007669"/>
    <property type="project" value="InterPro"/>
</dbReference>
<dbReference type="InterPro" id="IPR036259">
    <property type="entry name" value="MFS_trans_sf"/>
</dbReference>
<keyword evidence="3" id="KW-1003">Cell membrane</keyword>
<accession>A0A0M2PYR2</accession>
<keyword evidence="6 7" id="KW-0472">Membrane</keyword>
<evidence type="ECO:0000256" key="5">
    <source>
        <dbReference type="ARBA" id="ARBA00022989"/>
    </source>
</evidence>
<feature type="transmembrane region" description="Helical" evidence="7">
    <location>
        <begin position="26"/>
        <end position="48"/>
    </location>
</feature>
<feature type="transmembrane region" description="Helical" evidence="7">
    <location>
        <begin position="147"/>
        <end position="169"/>
    </location>
</feature>
<keyword evidence="2" id="KW-0813">Transport</keyword>
<feature type="transmembrane region" description="Helical" evidence="7">
    <location>
        <begin position="407"/>
        <end position="427"/>
    </location>
</feature>
<evidence type="ECO:0000256" key="4">
    <source>
        <dbReference type="ARBA" id="ARBA00022692"/>
    </source>
</evidence>
<feature type="transmembrane region" description="Helical" evidence="7">
    <location>
        <begin position="271"/>
        <end position="291"/>
    </location>
</feature>
<dbReference type="InterPro" id="IPR011701">
    <property type="entry name" value="MFS"/>
</dbReference>
<dbReference type="PROSITE" id="PS50850">
    <property type="entry name" value="MFS"/>
    <property type="match status" value="1"/>
</dbReference>
<dbReference type="eggNOG" id="COG2814">
    <property type="taxonomic scope" value="Bacteria"/>
</dbReference>
<organism evidence="9 10">
    <name type="scientific">Prochlorothrix hollandica PCC 9006 = CALU 1027</name>
    <dbReference type="NCBI Taxonomy" id="317619"/>
    <lineage>
        <taxon>Bacteria</taxon>
        <taxon>Bacillati</taxon>
        <taxon>Cyanobacteriota</taxon>
        <taxon>Cyanophyceae</taxon>
        <taxon>Prochlorotrichales</taxon>
        <taxon>Prochlorotrichaceae</taxon>
        <taxon>Prochlorothrix</taxon>
    </lineage>
</organism>
<feature type="transmembrane region" description="Helical" evidence="7">
    <location>
        <begin position="375"/>
        <end position="395"/>
    </location>
</feature>
<evidence type="ECO:0000256" key="2">
    <source>
        <dbReference type="ARBA" id="ARBA00022448"/>
    </source>
</evidence>
<sequence>MNFKPFTWNWLPQVPSQIWILAGGRLLSQIGTGFTLFYAPIFFVQVVGLSATQVGLALGSGSIAGVLGRFLSGTLCDAPWAGRRSTLLLSAAISALADGCFVLAQDGLGLVVGNLLMGLGVGLYWPATETIVADVTTPQQRGEAFALTRVSDSVGLGLGVIVAGFWLQLTHNYRLLFAVDGVSFGLFFVLVFVAIAETRPPIPLVTSRSRPWRTALGDRAFQVFLLANILFTTYLAQIQSTLPLYFSQGDLSNLAPAVQAAGVAPSGFSPALISVLFSWHVVLMAVVQLPVARWLRPWGNVQALRLSAGLWALGWGGVGCLGWAMAQGVVPPGGVSALSLGAFGVLGILALATVSYLPASAALVVDLAPPSQRGLYLALSSQCWAIGYFIGPPLGGWALDQDSALRHGFWFALALSVSLCWGALSWLHQRSGQSERSAQSGQ</sequence>
<proteinExistence type="predicted"/>
<dbReference type="InterPro" id="IPR050171">
    <property type="entry name" value="MFS_Transporters"/>
</dbReference>
<keyword evidence="5 7" id="KW-1133">Transmembrane helix</keyword>
<dbReference type="OrthoDB" id="9793283at2"/>
<dbReference type="EMBL" id="AJTX02000005">
    <property type="protein sequence ID" value="KKI99526.1"/>
    <property type="molecule type" value="Genomic_DNA"/>
</dbReference>
<dbReference type="GO" id="GO:0005886">
    <property type="term" value="C:plasma membrane"/>
    <property type="evidence" value="ECO:0007669"/>
    <property type="project" value="UniProtKB-SubCell"/>
</dbReference>